<dbReference type="AlphaFoldDB" id="A0A7X0MRR0"/>
<evidence type="ECO:0000256" key="1">
    <source>
        <dbReference type="ARBA" id="ARBA00010641"/>
    </source>
</evidence>
<comment type="similarity">
    <text evidence="1 6">Belongs to the sigma-70 factor family. ECF subfamily.</text>
</comment>
<dbReference type="SUPFAM" id="SSF88946">
    <property type="entry name" value="Sigma2 domain of RNA polymerase sigma factors"/>
    <property type="match status" value="1"/>
</dbReference>
<evidence type="ECO:0000256" key="6">
    <source>
        <dbReference type="RuleBase" id="RU000716"/>
    </source>
</evidence>
<dbReference type="PROSITE" id="PS01063">
    <property type="entry name" value="SIGMA70_ECF"/>
    <property type="match status" value="1"/>
</dbReference>
<dbReference type="InterPro" id="IPR013324">
    <property type="entry name" value="RNA_pol_sigma_r3/r4-like"/>
</dbReference>
<dbReference type="GO" id="GO:0016987">
    <property type="term" value="F:sigma factor activity"/>
    <property type="evidence" value="ECO:0007669"/>
    <property type="project" value="UniProtKB-KW"/>
</dbReference>
<dbReference type="GO" id="GO:0006352">
    <property type="term" value="P:DNA-templated transcription initiation"/>
    <property type="evidence" value="ECO:0007669"/>
    <property type="project" value="InterPro"/>
</dbReference>
<dbReference type="SUPFAM" id="SSF88659">
    <property type="entry name" value="Sigma3 and sigma4 domains of RNA polymerase sigma factors"/>
    <property type="match status" value="1"/>
</dbReference>
<dbReference type="InterPro" id="IPR014284">
    <property type="entry name" value="RNA_pol_sigma-70_dom"/>
</dbReference>
<keyword evidence="3 6" id="KW-0731">Sigma factor</keyword>
<evidence type="ECO:0000256" key="2">
    <source>
        <dbReference type="ARBA" id="ARBA00023015"/>
    </source>
</evidence>
<dbReference type="InterPro" id="IPR013249">
    <property type="entry name" value="RNA_pol_sigma70_r4_t2"/>
</dbReference>
<evidence type="ECO:0000256" key="5">
    <source>
        <dbReference type="ARBA" id="ARBA00023163"/>
    </source>
</evidence>
<evidence type="ECO:0000259" key="8">
    <source>
        <dbReference type="Pfam" id="PF08281"/>
    </source>
</evidence>
<keyword evidence="2 6" id="KW-0805">Transcription regulation</keyword>
<dbReference type="InterPro" id="IPR039425">
    <property type="entry name" value="RNA_pol_sigma-70-like"/>
</dbReference>
<dbReference type="GO" id="GO:0003677">
    <property type="term" value="F:DNA binding"/>
    <property type="evidence" value="ECO:0007669"/>
    <property type="project" value="UniProtKB-KW"/>
</dbReference>
<accession>A0A7X0MRR0</accession>
<dbReference type="NCBIfam" id="TIGR02937">
    <property type="entry name" value="sigma70-ECF"/>
    <property type="match status" value="1"/>
</dbReference>
<sequence length="169" mass="18958">MDADLRLHHEVVALIPALRRFAMRFHRNATDADDLVQETLLRGLAALPSFATGTNLKSWLFTIMRNTHHTAFQRAKRMSIGTENLEHLMPAASSPQEWAIRKSEFDRALMAMPETYRDAYKLVIEDGQSYDVAADKCNVAVGTVKSRISRARHFLAAQMGETVSTVASI</sequence>
<dbReference type="InterPro" id="IPR000838">
    <property type="entry name" value="RNA_pol_sigma70_ECF_CS"/>
</dbReference>
<evidence type="ECO:0000313" key="9">
    <source>
        <dbReference type="EMBL" id="MBB6507440.1"/>
    </source>
</evidence>
<organism evidence="9 10">
    <name type="scientific">Rhizobium soli</name>
    <dbReference type="NCBI Taxonomy" id="424798"/>
    <lineage>
        <taxon>Bacteria</taxon>
        <taxon>Pseudomonadati</taxon>
        <taxon>Pseudomonadota</taxon>
        <taxon>Alphaproteobacteria</taxon>
        <taxon>Hyphomicrobiales</taxon>
        <taxon>Rhizobiaceae</taxon>
        <taxon>Rhizobium/Agrobacterium group</taxon>
        <taxon>Rhizobium</taxon>
    </lineage>
</organism>
<proteinExistence type="inferred from homology"/>
<dbReference type="InterPro" id="IPR036388">
    <property type="entry name" value="WH-like_DNA-bd_sf"/>
</dbReference>
<keyword evidence="5 6" id="KW-0804">Transcription</keyword>
<keyword evidence="4 6" id="KW-0238">DNA-binding</keyword>
<evidence type="ECO:0000256" key="4">
    <source>
        <dbReference type="ARBA" id="ARBA00023125"/>
    </source>
</evidence>
<dbReference type="EMBL" id="JACHBU010000001">
    <property type="protein sequence ID" value="MBB6507440.1"/>
    <property type="molecule type" value="Genomic_DNA"/>
</dbReference>
<protein>
    <recommendedName>
        <fullName evidence="6">RNA polymerase sigma factor</fullName>
    </recommendedName>
</protein>
<feature type="domain" description="RNA polymerase sigma-70 region 2" evidence="7">
    <location>
        <begin position="14"/>
        <end position="77"/>
    </location>
</feature>
<evidence type="ECO:0000256" key="3">
    <source>
        <dbReference type="ARBA" id="ARBA00023082"/>
    </source>
</evidence>
<evidence type="ECO:0000313" key="10">
    <source>
        <dbReference type="Proteomes" id="UP000585437"/>
    </source>
</evidence>
<dbReference type="Pfam" id="PF04542">
    <property type="entry name" value="Sigma70_r2"/>
    <property type="match status" value="1"/>
</dbReference>
<dbReference type="PANTHER" id="PTHR43133:SF25">
    <property type="entry name" value="RNA POLYMERASE SIGMA FACTOR RFAY-RELATED"/>
    <property type="match status" value="1"/>
</dbReference>
<evidence type="ECO:0000259" key="7">
    <source>
        <dbReference type="Pfam" id="PF04542"/>
    </source>
</evidence>
<dbReference type="Pfam" id="PF08281">
    <property type="entry name" value="Sigma70_r4_2"/>
    <property type="match status" value="1"/>
</dbReference>
<dbReference type="Proteomes" id="UP000585437">
    <property type="component" value="Unassembled WGS sequence"/>
</dbReference>
<comment type="caution">
    <text evidence="9">The sequence shown here is derived from an EMBL/GenBank/DDBJ whole genome shotgun (WGS) entry which is preliminary data.</text>
</comment>
<dbReference type="PANTHER" id="PTHR43133">
    <property type="entry name" value="RNA POLYMERASE ECF-TYPE SIGMA FACTO"/>
    <property type="match status" value="1"/>
</dbReference>
<dbReference type="InterPro" id="IPR013325">
    <property type="entry name" value="RNA_pol_sigma_r2"/>
</dbReference>
<dbReference type="InterPro" id="IPR007627">
    <property type="entry name" value="RNA_pol_sigma70_r2"/>
</dbReference>
<reference evidence="9 10" key="1">
    <citation type="submission" date="2020-08" db="EMBL/GenBank/DDBJ databases">
        <title>The Agave Microbiome: Exploring the role of microbial communities in plant adaptations to desert environments.</title>
        <authorList>
            <person name="Partida-Martinez L.P."/>
        </authorList>
    </citation>
    <scope>NUCLEOTIDE SEQUENCE [LARGE SCALE GENOMIC DNA]</scope>
    <source>
        <strain evidence="9 10">AS3.12</strain>
    </source>
</reference>
<dbReference type="Gene3D" id="1.10.10.10">
    <property type="entry name" value="Winged helix-like DNA-binding domain superfamily/Winged helix DNA-binding domain"/>
    <property type="match status" value="1"/>
</dbReference>
<feature type="domain" description="RNA polymerase sigma factor 70 region 4 type 2" evidence="8">
    <location>
        <begin position="104"/>
        <end position="152"/>
    </location>
</feature>
<dbReference type="Gene3D" id="1.10.1740.10">
    <property type="match status" value="1"/>
</dbReference>
<name>A0A7X0MRR0_9HYPH</name>
<keyword evidence="10" id="KW-1185">Reference proteome</keyword>
<gene>
    <name evidence="9" type="ORF">F4695_000759</name>
</gene>
<dbReference type="RefSeq" id="WP_062460596.1">
    <property type="nucleotide sequence ID" value="NZ_JACHBU010000001.1"/>
</dbReference>